<proteinExistence type="predicted"/>
<evidence type="ECO:0000313" key="2">
    <source>
        <dbReference type="Proteomes" id="UP001341840"/>
    </source>
</evidence>
<organism evidence="1 2">
    <name type="scientific">Stylosanthes scabra</name>
    <dbReference type="NCBI Taxonomy" id="79078"/>
    <lineage>
        <taxon>Eukaryota</taxon>
        <taxon>Viridiplantae</taxon>
        <taxon>Streptophyta</taxon>
        <taxon>Embryophyta</taxon>
        <taxon>Tracheophyta</taxon>
        <taxon>Spermatophyta</taxon>
        <taxon>Magnoliopsida</taxon>
        <taxon>eudicotyledons</taxon>
        <taxon>Gunneridae</taxon>
        <taxon>Pentapetalae</taxon>
        <taxon>rosids</taxon>
        <taxon>fabids</taxon>
        <taxon>Fabales</taxon>
        <taxon>Fabaceae</taxon>
        <taxon>Papilionoideae</taxon>
        <taxon>50 kb inversion clade</taxon>
        <taxon>dalbergioids sensu lato</taxon>
        <taxon>Dalbergieae</taxon>
        <taxon>Pterocarpus clade</taxon>
        <taxon>Stylosanthes</taxon>
    </lineage>
</organism>
<gene>
    <name evidence="1" type="ORF">PIB30_041806</name>
</gene>
<keyword evidence="2" id="KW-1185">Reference proteome</keyword>
<accession>A0ABU6YDE9</accession>
<protein>
    <submittedName>
        <fullName evidence="1">Uncharacterized protein</fullName>
    </submittedName>
</protein>
<reference evidence="1 2" key="1">
    <citation type="journal article" date="2023" name="Plants (Basel)">
        <title>Bridging the Gap: Combining Genomics and Transcriptomics Approaches to Understand Stylosanthes scabra, an Orphan Legume from the Brazilian Caatinga.</title>
        <authorList>
            <person name="Ferreira-Neto J.R.C."/>
            <person name="da Silva M.D."/>
            <person name="Binneck E."/>
            <person name="de Melo N.F."/>
            <person name="da Silva R.H."/>
            <person name="de Melo A.L.T.M."/>
            <person name="Pandolfi V."/>
            <person name="Bustamante F.O."/>
            <person name="Brasileiro-Vidal A.C."/>
            <person name="Benko-Iseppon A.M."/>
        </authorList>
    </citation>
    <scope>NUCLEOTIDE SEQUENCE [LARGE SCALE GENOMIC DNA]</scope>
    <source>
        <tissue evidence="1">Leaves</tissue>
    </source>
</reference>
<dbReference type="EMBL" id="JASCZI010241889">
    <property type="protein sequence ID" value="MED6208099.1"/>
    <property type="molecule type" value="Genomic_DNA"/>
</dbReference>
<comment type="caution">
    <text evidence="1">The sequence shown here is derived from an EMBL/GenBank/DDBJ whole genome shotgun (WGS) entry which is preliminary data.</text>
</comment>
<dbReference type="Proteomes" id="UP001341840">
    <property type="component" value="Unassembled WGS sequence"/>
</dbReference>
<sequence length="114" mass="12714">MAHLFVLTYERCVDCWPLLPLAHQRCNYPPNHAHHHLRDACQQRKEDATQGEIIGTTGATGVEIEDPPIRLDVGFGLDPPELATTSSNFAYISVVLTFGKSLRQWNITSKSVSL</sequence>
<evidence type="ECO:0000313" key="1">
    <source>
        <dbReference type="EMBL" id="MED6208099.1"/>
    </source>
</evidence>
<name>A0ABU6YDE9_9FABA</name>